<keyword evidence="1" id="KW-0812">Transmembrane</keyword>
<dbReference type="EMBL" id="CP010951">
    <property type="protein sequence ID" value="AMO24355.1"/>
    <property type="molecule type" value="Genomic_DNA"/>
</dbReference>
<sequence>MPFGIVGSFAVAVLVPLAVCLAYVFAWPGVEGRRALFLAVAVVSAIALGVVSFWWHLRPLQGVALSGEAVPGSQPWSSFEADLQVRYFLSVAAAFIVQVVACVGLDHLLRGNG</sequence>
<dbReference type="RefSeq" id="WP_061502022.1">
    <property type="nucleotide sequence ID" value="NZ_CP010951.1"/>
</dbReference>
<dbReference type="Proteomes" id="UP000070433">
    <property type="component" value="Chromosome"/>
</dbReference>
<dbReference type="AlphaFoldDB" id="A0A127JWS9"/>
<gene>
    <name evidence="2" type="ORF">UC35_17755</name>
</gene>
<name>A0A127JWS9_9BURK</name>
<feature type="transmembrane region" description="Helical" evidence="1">
    <location>
        <begin position="87"/>
        <end position="109"/>
    </location>
</feature>
<evidence type="ECO:0000313" key="3">
    <source>
        <dbReference type="Proteomes" id="UP000070433"/>
    </source>
</evidence>
<proteinExistence type="predicted"/>
<feature type="transmembrane region" description="Helical" evidence="1">
    <location>
        <begin position="6"/>
        <end position="28"/>
    </location>
</feature>
<evidence type="ECO:0000256" key="1">
    <source>
        <dbReference type="SAM" id="Phobius"/>
    </source>
</evidence>
<reference evidence="2 3" key="1">
    <citation type="journal article" date="2014" name="Int. J. Syst. Evol. Microbiol.">
        <title>Ramlibacter solisilvae sp. nov., isolated from forest soil, and emended description of the genus Ramlibacter.</title>
        <authorList>
            <person name="Lee H.J."/>
            <person name="Lee S.H."/>
            <person name="Lee S.S."/>
            <person name="Lee J.S."/>
            <person name="Kim Y."/>
            <person name="Kim S.C."/>
            <person name="Jeon C.O."/>
        </authorList>
    </citation>
    <scope>NUCLEOTIDE SEQUENCE [LARGE SCALE GENOMIC DNA]</scope>
    <source>
        <strain evidence="2 3">5-10</strain>
    </source>
</reference>
<accession>A0A127JWS9</accession>
<feature type="transmembrane region" description="Helical" evidence="1">
    <location>
        <begin position="35"/>
        <end position="57"/>
    </location>
</feature>
<keyword evidence="1" id="KW-1133">Transmembrane helix</keyword>
<protein>
    <submittedName>
        <fullName evidence="2">Uncharacterized protein</fullName>
    </submittedName>
</protein>
<organism evidence="2 3">
    <name type="scientific">Ramlibacter tataouinensis</name>
    <dbReference type="NCBI Taxonomy" id="94132"/>
    <lineage>
        <taxon>Bacteria</taxon>
        <taxon>Pseudomonadati</taxon>
        <taxon>Pseudomonadota</taxon>
        <taxon>Betaproteobacteria</taxon>
        <taxon>Burkholderiales</taxon>
        <taxon>Comamonadaceae</taxon>
        <taxon>Ramlibacter</taxon>
    </lineage>
</organism>
<keyword evidence="1" id="KW-0472">Membrane</keyword>
<evidence type="ECO:0000313" key="2">
    <source>
        <dbReference type="EMBL" id="AMO24355.1"/>
    </source>
</evidence>
<keyword evidence="3" id="KW-1185">Reference proteome</keyword>